<accession>A5C0A2</accession>
<dbReference type="CDD" id="cd09279">
    <property type="entry name" value="RNase_HI_like"/>
    <property type="match status" value="1"/>
</dbReference>
<reference evidence="2" key="1">
    <citation type="journal article" date="2007" name="PLoS ONE">
        <title>The first genome sequence of an elite grapevine cultivar (Pinot noir Vitis vinifera L.): coping with a highly heterozygous genome.</title>
        <authorList>
            <person name="Velasco R."/>
            <person name="Zharkikh A."/>
            <person name="Troggio M."/>
            <person name="Cartwright D.A."/>
            <person name="Cestaro A."/>
            <person name="Pruss D."/>
            <person name="Pindo M."/>
            <person name="FitzGerald L.M."/>
            <person name="Vezzulli S."/>
            <person name="Reid J."/>
            <person name="Malacarne G."/>
            <person name="Iliev D."/>
            <person name="Coppola G."/>
            <person name="Wardell B."/>
            <person name="Micheletti D."/>
            <person name="Macalma T."/>
            <person name="Facci M."/>
            <person name="Mitchell J.T."/>
            <person name="Perazzolli M."/>
            <person name="Eldredge G."/>
            <person name="Gatto P."/>
            <person name="Oyzerski R."/>
            <person name="Moretto M."/>
            <person name="Gutin N."/>
            <person name="Stefanini M."/>
            <person name="Chen Y."/>
            <person name="Segala C."/>
            <person name="Davenport C."/>
            <person name="Dematte L."/>
            <person name="Mraz A."/>
            <person name="Battilana J."/>
            <person name="Stormo K."/>
            <person name="Costa F."/>
            <person name="Tao Q."/>
            <person name="Si-Ammour A."/>
            <person name="Harkins T."/>
            <person name="Lackey A."/>
            <person name="Perbost C."/>
            <person name="Taillon B."/>
            <person name="Stella A."/>
            <person name="Solovyev V."/>
            <person name="Fawcett J.A."/>
            <person name="Sterck L."/>
            <person name="Vandepoele K."/>
            <person name="Grando S.M."/>
            <person name="Toppo S."/>
            <person name="Moser C."/>
            <person name="Lanchbury J."/>
            <person name="Bogden R."/>
            <person name="Skolnick M."/>
            <person name="Sgaramella V."/>
            <person name="Bhatnagar S.K."/>
            <person name="Fontana P."/>
            <person name="Gutin A."/>
            <person name="Van de Peer Y."/>
            <person name="Salamini F."/>
            <person name="Viola R."/>
        </authorList>
    </citation>
    <scope>NUCLEOTIDE SEQUENCE</scope>
</reference>
<dbReference type="PANTHER" id="PTHR48475:SF1">
    <property type="entry name" value="RNASE H TYPE-1 DOMAIN-CONTAINING PROTEIN"/>
    <property type="match status" value="1"/>
</dbReference>
<gene>
    <name evidence="2" type="ORF">VITISV_004478</name>
</gene>
<dbReference type="AlphaFoldDB" id="A5C0A2"/>
<dbReference type="Pfam" id="PF17921">
    <property type="entry name" value="Integrase_H2C2"/>
    <property type="match status" value="1"/>
</dbReference>
<name>A5C0A2_VITVI</name>
<feature type="domain" description="Integrase zinc-binding" evidence="1">
    <location>
        <begin position="78"/>
        <end position="134"/>
    </location>
</feature>
<dbReference type="InterPro" id="IPR012337">
    <property type="entry name" value="RNaseH-like_sf"/>
</dbReference>
<evidence type="ECO:0000259" key="1">
    <source>
        <dbReference type="Pfam" id="PF17921"/>
    </source>
</evidence>
<protein>
    <recommendedName>
        <fullName evidence="1">Integrase zinc-binding domain-containing protein</fullName>
    </recommendedName>
</protein>
<dbReference type="GO" id="GO:0003676">
    <property type="term" value="F:nucleic acid binding"/>
    <property type="evidence" value="ECO:0007669"/>
    <property type="project" value="InterPro"/>
</dbReference>
<dbReference type="SUPFAM" id="SSF53098">
    <property type="entry name" value="Ribonuclease H-like"/>
    <property type="match status" value="1"/>
</dbReference>
<dbReference type="EMBL" id="AM477548">
    <property type="protein sequence ID" value="CAN72899.1"/>
    <property type="molecule type" value="Genomic_DNA"/>
</dbReference>
<organism evidence="2">
    <name type="scientific">Vitis vinifera</name>
    <name type="common">Grape</name>
    <dbReference type="NCBI Taxonomy" id="29760"/>
    <lineage>
        <taxon>Eukaryota</taxon>
        <taxon>Viridiplantae</taxon>
        <taxon>Streptophyta</taxon>
        <taxon>Embryophyta</taxon>
        <taxon>Tracheophyta</taxon>
        <taxon>Spermatophyta</taxon>
        <taxon>Magnoliopsida</taxon>
        <taxon>eudicotyledons</taxon>
        <taxon>Gunneridae</taxon>
        <taxon>Pentapetalae</taxon>
        <taxon>rosids</taxon>
        <taxon>Vitales</taxon>
        <taxon>Vitaceae</taxon>
        <taxon>Viteae</taxon>
        <taxon>Vitis</taxon>
    </lineage>
</organism>
<dbReference type="InterPro" id="IPR041588">
    <property type="entry name" value="Integrase_H2C2"/>
</dbReference>
<dbReference type="PANTHER" id="PTHR48475">
    <property type="entry name" value="RIBONUCLEASE H"/>
    <property type="match status" value="1"/>
</dbReference>
<proteinExistence type="predicted"/>
<dbReference type="Gene3D" id="1.10.340.70">
    <property type="match status" value="1"/>
</dbReference>
<sequence>MGLLLQSTIGEQLEQAIWLGFPTSNNEAEYEAILVELSLALTLSASKLETCSDSQLVIRKIQGEYEAKDEHMARCLNDTEVQYVLAELHEGVCGNHVGGRTLAHRAHWQEYYWPTMKQDAANYVKRCDQCQRHAPIPHISHMPSKFLLMATDYFNKWVEAEAYANIKDKDVSRTLPFAIAYGMNAVIPMEVDMPTARTIVQGQRNDNLELERHLNWADKARGNAAIRMASYKQRAITHYNWKV</sequence>
<evidence type="ECO:0000313" key="2">
    <source>
        <dbReference type="EMBL" id="CAN72899.1"/>
    </source>
</evidence>
<dbReference type="GO" id="GO:0004523">
    <property type="term" value="F:RNA-DNA hybrid ribonuclease activity"/>
    <property type="evidence" value="ECO:0007669"/>
    <property type="project" value="InterPro"/>
</dbReference>